<reference evidence="3" key="1">
    <citation type="submission" date="2020-05" db="EMBL/GenBank/DDBJ databases">
        <authorList>
            <person name="Chiriac C."/>
            <person name="Salcher M."/>
            <person name="Ghai R."/>
            <person name="Kavagutti S V."/>
        </authorList>
    </citation>
    <scope>NUCLEOTIDE SEQUENCE</scope>
</reference>
<protein>
    <submittedName>
        <fullName evidence="3">Unannotated protein</fullName>
    </submittedName>
</protein>
<feature type="region of interest" description="Disordered" evidence="1">
    <location>
        <begin position="53"/>
        <end position="91"/>
    </location>
</feature>
<feature type="compositionally biased region" description="Basic and acidic residues" evidence="1">
    <location>
        <begin position="71"/>
        <end position="91"/>
    </location>
</feature>
<feature type="domain" description="Putative regulatory protein FmdB zinc ribbon" evidence="2">
    <location>
        <begin position="1"/>
        <end position="41"/>
    </location>
</feature>
<dbReference type="Pfam" id="PF09723">
    <property type="entry name" value="Zn_ribbon_8"/>
    <property type="match status" value="1"/>
</dbReference>
<dbReference type="InterPro" id="IPR013429">
    <property type="entry name" value="Regulatory_FmdB_Zinc_ribbon"/>
</dbReference>
<dbReference type="AlphaFoldDB" id="A0A6J6F104"/>
<dbReference type="EMBL" id="CAEZTV010000089">
    <property type="protein sequence ID" value="CAB4581977.1"/>
    <property type="molecule type" value="Genomic_DNA"/>
</dbReference>
<dbReference type="PANTHER" id="PTHR34404:SF2">
    <property type="entry name" value="CONSERVED SERINE RICH PROTEIN"/>
    <property type="match status" value="1"/>
</dbReference>
<dbReference type="NCBIfam" id="TIGR02605">
    <property type="entry name" value="CxxC_CxxC_SSSS"/>
    <property type="match status" value="1"/>
</dbReference>
<evidence type="ECO:0000256" key="1">
    <source>
        <dbReference type="SAM" id="MobiDB-lite"/>
    </source>
</evidence>
<proteinExistence type="predicted"/>
<organism evidence="3">
    <name type="scientific">freshwater metagenome</name>
    <dbReference type="NCBI Taxonomy" id="449393"/>
    <lineage>
        <taxon>unclassified sequences</taxon>
        <taxon>metagenomes</taxon>
        <taxon>ecological metagenomes</taxon>
    </lineage>
</organism>
<evidence type="ECO:0000259" key="2">
    <source>
        <dbReference type="SMART" id="SM00834"/>
    </source>
</evidence>
<evidence type="ECO:0000313" key="3">
    <source>
        <dbReference type="EMBL" id="CAB4581977.1"/>
    </source>
</evidence>
<name>A0A6J6F104_9ZZZZ</name>
<feature type="compositionally biased region" description="Low complexity" evidence="1">
    <location>
        <begin position="58"/>
        <end position="70"/>
    </location>
</feature>
<accession>A0A6J6F104</accession>
<dbReference type="PANTHER" id="PTHR34404">
    <property type="entry name" value="REGULATORY PROTEIN, FMDB FAMILY"/>
    <property type="match status" value="1"/>
</dbReference>
<sequence>MPTYEYQCNLCDHQFEAVQSFSEPAIEICPLCKGAVRKLYNNVGVVFKGSGFYKTDSRTSSTPAASAAGKTDAKVKTENKVEKASPPKSDS</sequence>
<gene>
    <name evidence="3" type="ORF">UFOPK1747_00634</name>
</gene>
<dbReference type="SMART" id="SM00834">
    <property type="entry name" value="CxxC_CXXC_SSSS"/>
    <property type="match status" value="1"/>
</dbReference>